<dbReference type="EMBL" id="VSRR010137814">
    <property type="protein sequence ID" value="MPD03763.1"/>
    <property type="molecule type" value="Genomic_DNA"/>
</dbReference>
<accession>A0A5B7K5F9</accession>
<dbReference type="AlphaFoldDB" id="A0A5B7K5F9"/>
<proteinExistence type="predicted"/>
<evidence type="ECO:0000313" key="2">
    <source>
        <dbReference type="Proteomes" id="UP000324222"/>
    </source>
</evidence>
<name>A0A5B7K5F9_PORTR</name>
<sequence length="91" mass="10374">MPFVATVLLFDLCLQLKYRKDRWRRDPSPTAGGEASPVFVEDLVPSPSALRAGSLLYGNFRQQKFIVCCCQKLPLKFRGKVTFPRSNNRPE</sequence>
<dbReference type="Proteomes" id="UP000324222">
    <property type="component" value="Unassembled WGS sequence"/>
</dbReference>
<organism evidence="1 2">
    <name type="scientific">Portunus trituberculatus</name>
    <name type="common">Swimming crab</name>
    <name type="synonym">Neptunus trituberculatus</name>
    <dbReference type="NCBI Taxonomy" id="210409"/>
    <lineage>
        <taxon>Eukaryota</taxon>
        <taxon>Metazoa</taxon>
        <taxon>Ecdysozoa</taxon>
        <taxon>Arthropoda</taxon>
        <taxon>Crustacea</taxon>
        <taxon>Multicrustacea</taxon>
        <taxon>Malacostraca</taxon>
        <taxon>Eumalacostraca</taxon>
        <taxon>Eucarida</taxon>
        <taxon>Decapoda</taxon>
        <taxon>Pleocyemata</taxon>
        <taxon>Brachyura</taxon>
        <taxon>Eubrachyura</taxon>
        <taxon>Portunoidea</taxon>
        <taxon>Portunidae</taxon>
        <taxon>Portuninae</taxon>
        <taxon>Portunus</taxon>
    </lineage>
</organism>
<reference evidence="1 2" key="1">
    <citation type="submission" date="2019-05" db="EMBL/GenBank/DDBJ databases">
        <title>Another draft genome of Portunus trituberculatus and its Hox gene families provides insights of decapod evolution.</title>
        <authorList>
            <person name="Jeong J.-H."/>
            <person name="Song I."/>
            <person name="Kim S."/>
            <person name="Choi T."/>
            <person name="Kim D."/>
            <person name="Ryu S."/>
            <person name="Kim W."/>
        </authorList>
    </citation>
    <scope>NUCLEOTIDE SEQUENCE [LARGE SCALE GENOMIC DNA]</scope>
    <source>
        <tissue evidence="1">Muscle</tissue>
    </source>
</reference>
<gene>
    <name evidence="1" type="ORF">E2C01_099416</name>
</gene>
<keyword evidence="2" id="KW-1185">Reference proteome</keyword>
<comment type="caution">
    <text evidence="1">The sequence shown here is derived from an EMBL/GenBank/DDBJ whole genome shotgun (WGS) entry which is preliminary data.</text>
</comment>
<evidence type="ECO:0000313" key="1">
    <source>
        <dbReference type="EMBL" id="MPD03763.1"/>
    </source>
</evidence>
<protein>
    <submittedName>
        <fullName evidence="1">Uncharacterized protein</fullName>
    </submittedName>
</protein>